<gene>
    <name evidence="9" type="ORF">BpHYR1_024761</name>
</gene>
<keyword evidence="8" id="KW-1133">Transmembrane helix</keyword>
<dbReference type="Proteomes" id="UP000276133">
    <property type="component" value="Unassembled WGS sequence"/>
</dbReference>
<keyword evidence="8" id="KW-0812">Transmembrane</keyword>
<keyword evidence="6" id="KW-0503">Monooxygenase</keyword>
<dbReference type="STRING" id="10195.A0A3M7SHK8"/>
<dbReference type="EMBL" id="REGN01001346">
    <property type="protein sequence ID" value="RNA35273.1"/>
    <property type="molecule type" value="Genomic_DNA"/>
</dbReference>
<reference evidence="9 10" key="1">
    <citation type="journal article" date="2018" name="Sci. Rep.">
        <title>Genomic signatures of local adaptation to the degree of environmental predictability in rotifers.</title>
        <authorList>
            <person name="Franch-Gras L."/>
            <person name="Hahn C."/>
            <person name="Garcia-Roger E.M."/>
            <person name="Carmona M.J."/>
            <person name="Serra M."/>
            <person name="Gomez A."/>
        </authorList>
    </citation>
    <scope>NUCLEOTIDE SEQUENCE [LARGE SCALE GENOMIC DNA]</scope>
    <source>
        <strain evidence="9">HYR1</strain>
    </source>
</reference>
<dbReference type="InterPro" id="IPR050196">
    <property type="entry name" value="Cytochrome_P450_Monoox"/>
</dbReference>
<keyword evidence="10" id="KW-1185">Reference proteome</keyword>
<keyword evidence="6" id="KW-0560">Oxidoreductase</keyword>
<feature type="binding site" description="axial binding residue" evidence="5">
    <location>
        <position position="441"/>
    </location>
    <ligand>
        <name>heme</name>
        <dbReference type="ChEBI" id="CHEBI:30413"/>
    </ligand>
    <ligandPart>
        <name>Fe</name>
        <dbReference type="ChEBI" id="CHEBI:18248"/>
    </ligandPart>
</feature>
<dbReference type="CDD" id="cd20628">
    <property type="entry name" value="CYP4"/>
    <property type="match status" value="1"/>
</dbReference>
<sequence length="495" mass="58438">MLASQILFILILIIFLKFIKIILKYIGDFRRKKDIKHLPIVPFVGHKFHLTKKRTELYDFFLELSKRFKNEPFWCLWIGTLPVAIVHHCDIVDAFFTSSQHTKKSWQYNLVHPWLGTGLLTSEAEKWYSRRRLLTKAYHFEILEKFNEIMNEHAELLVQKFENLLKDKTKIEIFKESKLCTLDVICETAMGVNLESQKSANLEYVSCVDRASKLLNDRFNAPWYWSDFVYYKTEPGKEFKKCLNVLHKFTKDIILKRDTEFDDLNLESKKKFAFLDILLMAKRSDSALTFQDIQEEVDTFMFEGHDTTASGLAWTILLLAENQKVQQKLYQEIEQELEQSNKQLTSSDLRKLKYLDCVIKESMRLYPPVPYIGRTITEDCVIGNHKFKKNDPVIIAVCSIHRDERFFAKPEKFDPDRFLNESEINKHPYCYIPFSAGRRNCIGQKFAMMELKIILTSVVRRFKIRSSKKLDDIVKVAELTLHTIDDVYVDLEPRF</sequence>
<dbReference type="OrthoDB" id="1470350at2759"/>
<evidence type="ECO:0000256" key="5">
    <source>
        <dbReference type="PIRSR" id="PIRSR602401-1"/>
    </source>
</evidence>
<dbReference type="AlphaFoldDB" id="A0A3M7SHK8"/>
<dbReference type="GO" id="GO:0005789">
    <property type="term" value="C:endoplasmic reticulum membrane"/>
    <property type="evidence" value="ECO:0007669"/>
    <property type="project" value="UniProtKB-SubCell"/>
</dbReference>
<dbReference type="InterPro" id="IPR017972">
    <property type="entry name" value="Cyt_P450_CS"/>
</dbReference>
<evidence type="ECO:0000256" key="7">
    <source>
        <dbReference type="SAM" id="Coils"/>
    </source>
</evidence>
<keyword evidence="5 6" id="KW-0408">Iron</keyword>
<keyword evidence="7" id="KW-0175">Coiled coil</keyword>
<organism evidence="9 10">
    <name type="scientific">Brachionus plicatilis</name>
    <name type="common">Marine rotifer</name>
    <name type="synonym">Brachionus muelleri</name>
    <dbReference type="NCBI Taxonomy" id="10195"/>
    <lineage>
        <taxon>Eukaryota</taxon>
        <taxon>Metazoa</taxon>
        <taxon>Spiralia</taxon>
        <taxon>Gnathifera</taxon>
        <taxon>Rotifera</taxon>
        <taxon>Eurotatoria</taxon>
        <taxon>Monogononta</taxon>
        <taxon>Pseudotrocha</taxon>
        <taxon>Ploima</taxon>
        <taxon>Brachionidae</taxon>
        <taxon>Brachionus</taxon>
    </lineage>
</organism>
<dbReference type="PRINTS" id="PR00463">
    <property type="entry name" value="EP450I"/>
</dbReference>
<dbReference type="Pfam" id="PF00067">
    <property type="entry name" value="p450"/>
    <property type="match status" value="1"/>
</dbReference>
<protein>
    <submittedName>
        <fullName evidence="9">Cytochrome P450 4V2</fullName>
    </submittedName>
</protein>
<feature type="coiled-coil region" evidence="7">
    <location>
        <begin position="323"/>
        <end position="350"/>
    </location>
</feature>
<dbReference type="SUPFAM" id="SSF48264">
    <property type="entry name" value="Cytochrome P450"/>
    <property type="match status" value="1"/>
</dbReference>
<dbReference type="PANTHER" id="PTHR24291">
    <property type="entry name" value="CYTOCHROME P450 FAMILY 4"/>
    <property type="match status" value="1"/>
</dbReference>
<dbReference type="Gene3D" id="1.10.630.10">
    <property type="entry name" value="Cytochrome P450"/>
    <property type="match status" value="1"/>
</dbReference>
<dbReference type="GO" id="GO:0005506">
    <property type="term" value="F:iron ion binding"/>
    <property type="evidence" value="ECO:0007669"/>
    <property type="project" value="InterPro"/>
</dbReference>
<keyword evidence="4 8" id="KW-0472">Membrane</keyword>
<proteinExistence type="inferred from homology"/>
<accession>A0A3M7SHK8</accession>
<evidence type="ECO:0000256" key="4">
    <source>
        <dbReference type="ARBA" id="ARBA00023136"/>
    </source>
</evidence>
<feature type="transmembrane region" description="Helical" evidence="8">
    <location>
        <begin position="6"/>
        <end position="26"/>
    </location>
</feature>
<keyword evidence="5 6" id="KW-0349">Heme</keyword>
<dbReference type="InterPro" id="IPR001128">
    <property type="entry name" value="Cyt_P450"/>
</dbReference>
<evidence type="ECO:0000256" key="6">
    <source>
        <dbReference type="RuleBase" id="RU000461"/>
    </source>
</evidence>
<dbReference type="GO" id="GO:0020037">
    <property type="term" value="F:heme binding"/>
    <property type="evidence" value="ECO:0007669"/>
    <property type="project" value="InterPro"/>
</dbReference>
<dbReference type="InterPro" id="IPR036396">
    <property type="entry name" value="Cyt_P450_sf"/>
</dbReference>
<evidence type="ECO:0000256" key="1">
    <source>
        <dbReference type="ARBA" id="ARBA00004586"/>
    </source>
</evidence>
<comment type="cofactor">
    <cofactor evidence="5">
        <name>heme</name>
        <dbReference type="ChEBI" id="CHEBI:30413"/>
    </cofactor>
</comment>
<evidence type="ECO:0000313" key="10">
    <source>
        <dbReference type="Proteomes" id="UP000276133"/>
    </source>
</evidence>
<dbReference type="InterPro" id="IPR002401">
    <property type="entry name" value="Cyt_P450_E_grp-I"/>
</dbReference>
<name>A0A3M7SHK8_BRAPC</name>
<comment type="caution">
    <text evidence="9">The sequence shown here is derived from an EMBL/GenBank/DDBJ whole genome shotgun (WGS) entry which is preliminary data.</text>
</comment>
<comment type="similarity">
    <text evidence="2 6">Belongs to the cytochrome P450 family.</text>
</comment>
<dbReference type="PRINTS" id="PR00385">
    <property type="entry name" value="P450"/>
</dbReference>
<keyword evidence="5 6" id="KW-0479">Metal-binding</keyword>
<evidence type="ECO:0000256" key="2">
    <source>
        <dbReference type="ARBA" id="ARBA00010617"/>
    </source>
</evidence>
<dbReference type="PANTHER" id="PTHR24291:SF189">
    <property type="entry name" value="CYTOCHROME P450 4C3-RELATED"/>
    <property type="match status" value="1"/>
</dbReference>
<evidence type="ECO:0000256" key="8">
    <source>
        <dbReference type="SAM" id="Phobius"/>
    </source>
</evidence>
<keyword evidence="3" id="KW-0256">Endoplasmic reticulum</keyword>
<dbReference type="PROSITE" id="PS00086">
    <property type="entry name" value="CYTOCHROME_P450"/>
    <property type="match status" value="1"/>
</dbReference>
<evidence type="ECO:0000313" key="9">
    <source>
        <dbReference type="EMBL" id="RNA35273.1"/>
    </source>
</evidence>
<dbReference type="GO" id="GO:0004497">
    <property type="term" value="F:monooxygenase activity"/>
    <property type="evidence" value="ECO:0007669"/>
    <property type="project" value="UniProtKB-KW"/>
</dbReference>
<evidence type="ECO:0000256" key="3">
    <source>
        <dbReference type="ARBA" id="ARBA00022824"/>
    </source>
</evidence>
<comment type="subcellular location">
    <subcellularLocation>
        <location evidence="1">Endoplasmic reticulum membrane</location>
    </subcellularLocation>
</comment>
<dbReference type="GO" id="GO:0016705">
    <property type="term" value="F:oxidoreductase activity, acting on paired donors, with incorporation or reduction of molecular oxygen"/>
    <property type="evidence" value="ECO:0007669"/>
    <property type="project" value="InterPro"/>
</dbReference>